<feature type="domain" description="ABC transporter" evidence="6">
    <location>
        <begin position="2"/>
        <end position="219"/>
    </location>
</feature>
<keyword evidence="5 7" id="KW-0067">ATP-binding</keyword>
<dbReference type="InterPro" id="IPR017871">
    <property type="entry name" value="ABC_transporter-like_CS"/>
</dbReference>
<protein>
    <submittedName>
        <fullName evidence="7">ABC transporter ATP-binding protein</fullName>
    </submittedName>
</protein>
<evidence type="ECO:0000259" key="6">
    <source>
        <dbReference type="PROSITE" id="PS50893"/>
    </source>
</evidence>
<dbReference type="InterPro" id="IPR050683">
    <property type="entry name" value="Bact_Polysacc_Export_ATP-bd"/>
</dbReference>
<gene>
    <name evidence="7" type="ORF">ED236_05315</name>
</gene>
<dbReference type="PANTHER" id="PTHR46743">
    <property type="entry name" value="TEICHOIC ACIDS EXPORT ATP-BINDING PROTEIN TAGH"/>
    <property type="match status" value="1"/>
</dbReference>
<dbReference type="SMART" id="SM00382">
    <property type="entry name" value="AAA"/>
    <property type="match status" value="1"/>
</dbReference>
<comment type="similarity">
    <text evidence="1">Belongs to the ABC transporter superfamily.</text>
</comment>
<keyword evidence="3" id="KW-0472">Membrane</keyword>
<dbReference type="AlphaFoldDB" id="A0A3N0V3Q2"/>
<dbReference type="InterPro" id="IPR027417">
    <property type="entry name" value="P-loop_NTPase"/>
</dbReference>
<dbReference type="EMBL" id="RJVP01000002">
    <property type="protein sequence ID" value="ROH87098.1"/>
    <property type="molecule type" value="Genomic_DNA"/>
</dbReference>
<dbReference type="InterPro" id="IPR003593">
    <property type="entry name" value="AAA+_ATPase"/>
</dbReference>
<evidence type="ECO:0000256" key="1">
    <source>
        <dbReference type="ARBA" id="ARBA00005417"/>
    </source>
</evidence>
<dbReference type="Proteomes" id="UP000275137">
    <property type="component" value="Unassembled WGS sequence"/>
</dbReference>
<dbReference type="Gene3D" id="3.40.50.300">
    <property type="entry name" value="P-loop containing nucleotide triphosphate hydrolases"/>
    <property type="match status" value="1"/>
</dbReference>
<sequence>MITIENLSKRYETDTGYSDWILRNINLQIPSNVNVGLIGKNGAGKSTLIRLIGGLDTPSTGKITVDSRISWPMNFQGGMKGNLTGKQNAKFILRIHGIPEHELPEKLEFAQQYSELGKAFDDKINTYSSGMKSRLNFSLSLAFDFNVYLADEILSVGDAAFRKKITNSFLGENRSKNLILVSHNEATLLQMCEAGIYVKDGGAIWFDNIRDALKAYGGAR</sequence>
<name>A0A3N0V3Q2_9PROT</name>
<keyword evidence="3" id="KW-1003">Cell membrane</keyword>
<evidence type="ECO:0000313" key="7">
    <source>
        <dbReference type="EMBL" id="ROH87098.1"/>
    </source>
</evidence>
<dbReference type="GO" id="GO:0016020">
    <property type="term" value="C:membrane"/>
    <property type="evidence" value="ECO:0007669"/>
    <property type="project" value="InterPro"/>
</dbReference>
<dbReference type="InterPro" id="IPR015860">
    <property type="entry name" value="ABC_transpr_TagH-like"/>
</dbReference>
<dbReference type="RefSeq" id="WP_123236903.1">
    <property type="nucleotide sequence ID" value="NZ_RJVP01000002.1"/>
</dbReference>
<keyword evidence="4" id="KW-0547">Nucleotide-binding</keyword>
<keyword evidence="8" id="KW-1185">Reference proteome</keyword>
<keyword evidence="2" id="KW-0813">Transport</keyword>
<evidence type="ECO:0000256" key="5">
    <source>
        <dbReference type="ARBA" id="ARBA00022840"/>
    </source>
</evidence>
<dbReference type="GO" id="GO:0140359">
    <property type="term" value="F:ABC-type transporter activity"/>
    <property type="evidence" value="ECO:0007669"/>
    <property type="project" value="InterPro"/>
</dbReference>
<dbReference type="SUPFAM" id="SSF52540">
    <property type="entry name" value="P-loop containing nucleoside triphosphate hydrolases"/>
    <property type="match status" value="1"/>
</dbReference>
<dbReference type="InterPro" id="IPR003439">
    <property type="entry name" value="ABC_transporter-like_ATP-bd"/>
</dbReference>
<proteinExistence type="inferred from homology"/>
<evidence type="ECO:0000256" key="3">
    <source>
        <dbReference type="ARBA" id="ARBA00022475"/>
    </source>
</evidence>
<dbReference type="GO" id="GO:0005524">
    <property type="term" value="F:ATP binding"/>
    <property type="evidence" value="ECO:0007669"/>
    <property type="project" value="UniProtKB-KW"/>
</dbReference>
<dbReference type="PROSITE" id="PS00211">
    <property type="entry name" value="ABC_TRANSPORTER_1"/>
    <property type="match status" value="1"/>
</dbReference>
<dbReference type="CDD" id="cd03220">
    <property type="entry name" value="ABC_KpsT_Wzt"/>
    <property type="match status" value="1"/>
</dbReference>
<evidence type="ECO:0000256" key="4">
    <source>
        <dbReference type="ARBA" id="ARBA00022741"/>
    </source>
</evidence>
<comment type="caution">
    <text evidence="7">The sequence shown here is derived from an EMBL/GenBank/DDBJ whole genome shotgun (WGS) entry which is preliminary data.</text>
</comment>
<dbReference type="PANTHER" id="PTHR46743:SF2">
    <property type="entry name" value="TEICHOIC ACIDS EXPORT ATP-BINDING PROTEIN TAGH"/>
    <property type="match status" value="1"/>
</dbReference>
<organism evidence="7 8">
    <name type="scientific">Pseudomethylobacillus aquaticus</name>
    <dbReference type="NCBI Taxonomy" id="2676064"/>
    <lineage>
        <taxon>Bacteria</taxon>
        <taxon>Pseudomonadati</taxon>
        <taxon>Pseudomonadota</taxon>
        <taxon>Betaproteobacteria</taxon>
        <taxon>Nitrosomonadales</taxon>
        <taxon>Methylophilaceae</taxon>
        <taxon>Pseudomethylobacillus</taxon>
    </lineage>
</organism>
<accession>A0A3N0V3Q2</accession>
<evidence type="ECO:0000256" key="2">
    <source>
        <dbReference type="ARBA" id="ARBA00022448"/>
    </source>
</evidence>
<dbReference type="GO" id="GO:0016887">
    <property type="term" value="F:ATP hydrolysis activity"/>
    <property type="evidence" value="ECO:0007669"/>
    <property type="project" value="InterPro"/>
</dbReference>
<evidence type="ECO:0000313" key="8">
    <source>
        <dbReference type="Proteomes" id="UP000275137"/>
    </source>
</evidence>
<dbReference type="Pfam" id="PF00005">
    <property type="entry name" value="ABC_tran"/>
    <property type="match status" value="1"/>
</dbReference>
<reference evidence="7 8" key="1">
    <citation type="submission" date="2018-10" db="EMBL/GenBank/DDBJ databases">
        <authorList>
            <person name="Chen W.-M."/>
        </authorList>
    </citation>
    <scope>NUCLEOTIDE SEQUENCE [LARGE SCALE GENOMIC DNA]</scope>
    <source>
        <strain evidence="7 8">H-5</strain>
    </source>
</reference>
<dbReference type="PROSITE" id="PS50893">
    <property type="entry name" value="ABC_TRANSPORTER_2"/>
    <property type="match status" value="1"/>
</dbReference>